<evidence type="ECO:0000313" key="1">
    <source>
        <dbReference type="EMBL" id="REH43453.1"/>
    </source>
</evidence>
<name>A0A3E0HE66_9FLAO</name>
<gene>
    <name evidence="1" type="ORF">C7448_11355</name>
</gene>
<reference evidence="1 2" key="1">
    <citation type="submission" date="2018-08" db="EMBL/GenBank/DDBJ databases">
        <title>Genomic Encyclopedia of Type Strains, Phase IV (KMG-IV): sequencing the most valuable type-strain genomes for metagenomic binning, comparative biology and taxonomic classification.</title>
        <authorList>
            <person name="Goeker M."/>
        </authorList>
    </citation>
    <scope>NUCLEOTIDE SEQUENCE [LARGE SCALE GENOMIC DNA]</scope>
    <source>
        <strain evidence="1 2">DSM 18841</strain>
    </source>
</reference>
<proteinExistence type="predicted"/>
<protein>
    <submittedName>
        <fullName evidence="1">Uncharacterized protein</fullName>
    </submittedName>
</protein>
<dbReference type="Proteomes" id="UP000256884">
    <property type="component" value="Unassembled WGS sequence"/>
</dbReference>
<dbReference type="EMBL" id="QUNS01000013">
    <property type="protein sequence ID" value="REH43453.1"/>
    <property type="molecule type" value="Genomic_DNA"/>
</dbReference>
<comment type="caution">
    <text evidence="1">The sequence shown here is derived from an EMBL/GenBank/DDBJ whole genome shotgun (WGS) entry which is preliminary data.</text>
</comment>
<sequence length="44" mass="5399">MSLKKDYYNELTNNYKNENYSFLVNKFYLRLINSKVCLTHSEIF</sequence>
<organism evidence="1 2">
    <name type="scientific">Tenacibaculum gallaicum</name>
    <dbReference type="NCBI Taxonomy" id="561505"/>
    <lineage>
        <taxon>Bacteria</taxon>
        <taxon>Pseudomonadati</taxon>
        <taxon>Bacteroidota</taxon>
        <taxon>Flavobacteriia</taxon>
        <taxon>Flavobacteriales</taxon>
        <taxon>Flavobacteriaceae</taxon>
        <taxon>Tenacibaculum</taxon>
    </lineage>
</organism>
<keyword evidence="2" id="KW-1185">Reference proteome</keyword>
<accession>A0A3E0HE66</accession>
<evidence type="ECO:0000313" key="2">
    <source>
        <dbReference type="Proteomes" id="UP000256884"/>
    </source>
</evidence>
<dbReference type="AlphaFoldDB" id="A0A3E0HE66"/>